<proteinExistence type="predicted"/>
<dbReference type="Proteomes" id="UP000095287">
    <property type="component" value="Unplaced"/>
</dbReference>
<name>A0A1I7ZII7_9BILA</name>
<sequence>MVKFKGYLVILHHRSVFLDDSPALFIFLHDVLTVKARTQKLVKDLAIQRSKYVTVSSLTSLQNPLAFCSAVHHNKQTDLPFLTRSRVTPSFVPGKQSSFFPGVHQFDVTRFIRELNSVPMQKSMMIDHALASPCIHHFDDEKRTKRNPFEQFPEFTPCEANWKDLISGHDL</sequence>
<evidence type="ECO:0000313" key="2">
    <source>
        <dbReference type="WBParaSite" id="L893_g26728.t1"/>
    </source>
</evidence>
<protein>
    <submittedName>
        <fullName evidence="2">Uncharacterized protein</fullName>
    </submittedName>
</protein>
<reference evidence="2" key="1">
    <citation type="submission" date="2016-11" db="UniProtKB">
        <authorList>
            <consortium name="WormBaseParasite"/>
        </authorList>
    </citation>
    <scope>IDENTIFICATION</scope>
</reference>
<accession>A0A1I7ZII7</accession>
<organism evidence="1 2">
    <name type="scientific">Steinernema glaseri</name>
    <dbReference type="NCBI Taxonomy" id="37863"/>
    <lineage>
        <taxon>Eukaryota</taxon>
        <taxon>Metazoa</taxon>
        <taxon>Ecdysozoa</taxon>
        <taxon>Nematoda</taxon>
        <taxon>Chromadorea</taxon>
        <taxon>Rhabditida</taxon>
        <taxon>Tylenchina</taxon>
        <taxon>Panagrolaimomorpha</taxon>
        <taxon>Strongyloidoidea</taxon>
        <taxon>Steinernematidae</taxon>
        <taxon>Steinernema</taxon>
    </lineage>
</organism>
<dbReference type="AlphaFoldDB" id="A0A1I7ZII7"/>
<dbReference type="WBParaSite" id="L893_g26728.t1">
    <property type="protein sequence ID" value="L893_g26728.t1"/>
    <property type="gene ID" value="L893_g26728"/>
</dbReference>
<keyword evidence="1" id="KW-1185">Reference proteome</keyword>
<evidence type="ECO:0000313" key="1">
    <source>
        <dbReference type="Proteomes" id="UP000095287"/>
    </source>
</evidence>